<dbReference type="AlphaFoldDB" id="A0A3L8DY14"/>
<dbReference type="Proteomes" id="UP000279307">
    <property type="component" value="Chromosome 3"/>
</dbReference>
<accession>A0A3L8DY14</accession>
<dbReference type="PANTHER" id="PTHR22933:SF42">
    <property type="entry name" value="FI18455P1-RELATED"/>
    <property type="match status" value="1"/>
</dbReference>
<organism evidence="2 3">
    <name type="scientific">Ooceraea biroi</name>
    <name type="common">Clonal raider ant</name>
    <name type="synonym">Cerapachys biroi</name>
    <dbReference type="NCBI Taxonomy" id="2015173"/>
    <lineage>
        <taxon>Eukaryota</taxon>
        <taxon>Metazoa</taxon>
        <taxon>Ecdysozoa</taxon>
        <taxon>Arthropoda</taxon>
        <taxon>Hexapoda</taxon>
        <taxon>Insecta</taxon>
        <taxon>Pterygota</taxon>
        <taxon>Neoptera</taxon>
        <taxon>Endopterygota</taxon>
        <taxon>Hymenoptera</taxon>
        <taxon>Apocrita</taxon>
        <taxon>Aculeata</taxon>
        <taxon>Formicoidea</taxon>
        <taxon>Formicidae</taxon>
        <taxon>Dorylinae</taxon>
        <taxon>Ooceraea</taxon>
    </lineage>
</organism>
<dbReference type="SMART" id="SM00494">
    <property type="entry name" value="ChtBD2"/>
    <property type="match status" value="2"/>
</dbReference>
<dbReference type="InterPro" id="IPR052976">
    <property type="entry name" value="Scoloptoxin-like"/>
</dbReference>
<dbReference type="GO" id="GO:0005576">
    <property type="term" value="C:extracellular region"/>
    <property type="evidence" value="ECO:0007669"/>
    <property type="project" value="InterPro"/>
</dbReference>
<dbReference type="SUPFAM" id="SSF57625">
    <property type="entry name" value="Invertebrate chitin-binding proteins"/>
    <property type="match status" value="2"/>
</dbReference>
<feature type="domain" description="Chitin-binding type-2" evidence="1">
    <location>
        <begin position="300"/>
        <end position="346"/>
    </location>
</feature>
<proteinExistence type="predicted"/>
<reference evidence="2 3" key="1">
    <citation type="journal article" date="2018" name="Genome Res.">
        <title>The genomic architecture and molecular evolution of ant odorant receptors.</title>
        <authorList>
            <person name="McKenzie S.K."/>
            <person name="Kronauer D.J.C."/>
        </authorList>
    </citation>
    <scope>NUCLEOTIDE SEQUENCE [LARGE SCALE GENOMIC DNA]</scope>
    <source>
        <strain evidence="2">Clonal line C1</strain>
    </source>
</reference>
<evidence type="ECO:0000313" key="2">
    <source>
        <dbReference type="EMBL" id="RLU25182.1"/>
    </source>
</evidence>
<dbReference type="Gene3D" id="2.170.140.10">
    <property type="entry name" value="Chitin binding domain"/>
    <property type="match status" value="1"/>
</dbReference>
<dbReference type="InterPro" id="IPR002557">
    <property type="entry name" value="Chitin-bd_dom"/>
</dbReference>
<dbReference type="EMBL" id="QOIP01000003">
    <property type="protein sequence ID" value="RLU25182.1"/>
    <property type="molecule type" value="Genomic_DNA"/>
</dbReference>
<dbReference type="OrthoDB" id="10059269at2759"/>
<evidence type="ECO:0000259" key="1">
    <source>
        <dbReference type="PROSITE" id="PS50940"/>
    </source>
</evidence>
<dbReference type="PANTHER" id="PTHR22933">
    <property type="entry name" value="FI18007P1-RELATED"/>
    <property type="match status" value="1"/>
</dbReference>
<sequence length="547" mass="62914">MTTLYFSDHRSRQSSKRCAWRYKLNADDKLDVYQHVDHQTRILQKRQIFREQVLPALGGKIPEEAFRTDRLALNRLNKEGITVPDGVILDARHIHKHPHPDQRVPEVVYLSSDGRYVSPEGRAYYNPSKTVDTTYVIRRPFTHTNYRTSNNFENIKFQNYPKPQAYSNYRFLPIAPSVKPSVYKPVITPLTLPADSDLFDLPTWDTEYDWDAVYEPYDEFFVNNIALFNSHQIITDYQAFLNEFYGRSLRHSDRNQQYRQDRKYQESKLSTAYQKVRSHIANSHNSDSAYTSLTSIPKTSFSCRGRKGVFADVETKCQVFHDCSDWSKVSSLCPPGTAFCEANKRCECLTVETGPVSFIFKLSAVMRRSCCVLPVLLLAIMLAAPSSTIQVQERLPVDDYYDEYQNFQPVVGFRQPIVVKEEPKKEQDFSKIPGIPGVDYPIYHTVPPTSFSCAHVPVVPGMYANVETGCQGYHICHDGREGHQGASFLCTNGTLFNQHEFACDWWYNVNCADAPSLYRLNADPLKNPYVPKETKDAIRERLKIVVI</sequence>
<gene>
    <name evidence="2" type="ORF">DMN91_003274</name>
</gene>
<protein>
    <recommendedName>
        <fullName evidence="1">Chitin-binding type-2 domain-containing protein</fullName>
    </recommendedName>
</protein>
<name>A0A3L8DY14_OOCBI</name>
<dbReference type="Pfam" id="PF01607">
    <property type="entry name" value="CBM_14"/>
    <property type="match status" value="2"/>
</dbReference>
<dbReference type="InterPro" id="IPR036508">
    <property type="entry name" value="Chitin-bd_dom_sf"/>
</dbReference>
<evidence type="ECO:0000313" key="3">
    <source>
        <dbReference type="Proteomes" id="UP000279307"/>
    </source>
</evidence>
<comment type="caution">
    <text evidence="2">The sequence shown here is derived from an EMBL/GenBank/DDBJ whole genome shotgun (WGS) entry which is preliminary data.</text>
</comment>
<feature type="domain" description="Chitin-binding type-2" evidence="1">
    <location>
        <begin position="450"/>
        <end position="513"/>
    </location>
</feature>
<dbReference type="GO" id="GO:0008061">
    <property type="term" value="F:chitin binding"/>
    <property type="evidence" value="ECO:0007669"/>
    <property type="project" value="InterPro"/>
</dbReference>
<dbReference type="PROSITE" id="PS50940">
    <property type="entry name" value="CHIT_BIND_II"/>
    <property type="match status" value="2"/>
</dbReference>